<proteinExistence type="inferred from homology"/>
<keyword evidence="6" id="KW-0418">Kinase</keyword>
<dbReference type="InterPro" id="IPR004358">
    <property type="entry name" value="Sig_transdc_His_kin-like_C"/>
</dbReference>
<name>A0ABR7ZTN0_9CYAN</name>
<evidence type="ECO:0000256" key="4">
    <source>
        <dbReference type="ARBA" id="ARBA00022553"/>
    </source>
</evidence>
<dbReference type="RefSeq" id="WP_190401682.1">
    <property type="nucleotide sequence ID" value="NZ_JACJQB010000001.1"/>
</dbReference>
<dbReference type="Gene3D" id="3.30.565.10">
    <property type="entry name" value="Histidine kinase-like ATPase, C-terminal domain"/>
    <property type="match status" value="1"/>
</dbReference>
<dbReference type="SUPFAM" id="SSF55781">
    <property type="entry name" value="GAF domain-like"/>
    <property type="match status" value="3"/>
</dbReference>
<dbReference type="CDD" id="cd00130">
    <property type="entry name" value="PAS"/>
    <property type="match status" value="2"/>
</dbReference>
<feature type="domain" description="PAS" evidence="13">
    <location>
        <begin position="650"/>
        <end position="706"/>
    </location>
</feature>
<dbReference type="InterPro" id="IPR001610">
    <property type="entry name" value="PAC"/>
</dbReference>
<feature type="domain" description="Response regulatory" evidence="12">
    <location>
        <begin position="1480"/>
        <end position="1600"/>
    </location>
</feature>
<dbReference type="SUPFAM" id="SSF55785">
    <property type="entry name" value="PYP-like sensor domain (PAS domain)"/>
    <property type="match status" value="4"/>
</dbReference>
<dbReference type="InterPro" id="IPR003018">
    <property type="entry name" value="GAF"/>
</dbReference>
<feature type="domain" description="Response regulatory" evidence="12">
    <location>
        <begin position="6"/>
        <end position="129"/>
    </location>
</feature>
<evidence type="ECO:0000259" key="14">
    <source>
        <dbReference type="PROSITE" id="PS50113"/>
    </source>
</evidence>
<evidence type="ECO:0000256" key="8">
    <source>
        <dbReference type="PROSITE-ProRule" id="PRU00169"/>
    </source>
</evidence>
<dbReference type="Gene3D" id="3.30.450.20">
    <property type="entry name" value="PAS domain"/>
    <property type="match status" value="4"/>
</dbReference>
<dbReference type="SMART" id="SM00091">
    <property type="entry name" value="PAS"/>
    <property type="match status" value="4"/>
</dbReference>
<evidence type="ECO:0000256" key="2">
    <source>
        <dbReference type="ARBA" id="ARBA00006402"/>
    </source>
</evidence>
<feature type="domain" description="Phytochrome chromophore attachment site" evidence="10">
    <location>
        <begin position="482"/>
        <end position="617"/>
    </location>
</feature>
<dbReference type="PANTHER" id="PTHR45339">
    <property type="entry name" value="HYBRID SIGNAL TRANSDUCTION HISTIDINE KINASE J"/>
    <property type="match status" value="1"/>
</dbReference>
<sequence length="1604" mass="182253">MTNSQTILIVDDCRSDRELFRLYIQSSDINLQVLEASTFKEGLELWHLHKPQITLMDLSLPDGNGMVFLSKIREEIATYNNPNQKLPVVVLTGSENARDAVQALKLGAFDYLVKNDINEFSLRYCIHGAISHFNLTTKLENLRKREAIVSRVALKVSQFINLEDICQTVVHEVRQFLKADRTLIYKFDEQMKRRIVAESVAAPWPSCLDFGSETSCVTPSESQINEYLDGKIYANPDIHKAGFAECHLQMLEGFQVRANMVAPIILSGSISQQSQPILWGLMIVHHCANTHLWEDFEIKLIQQVSTQVAIAIQQTELYRNLQNLNTSLEKQVQERTSELQASQRKLRSIINAIPDMVNLVSVDGVYLECKRPTSFYDLIPSKVDPIGKNIREFLPSDLAEAQLQAVQKALATREMLEIEQTFEVDGLCHYEEVRAMPVETDTAVMIIRDITNRRHTEQELQLQYQRTQILAEVSLKIRQSLDLETILLTAVGEIQNIFQASRVFIIQLQNDGAGTVLQELVTPPFQSVGKYVETPCFHNEYLESYQRDRVVKFDNVDAPHMPADHAAFFRQFEVKANIITPIIESENLWGLLVIDQCDRPRQWTNFEVELLQQVANQLAIAIIQSQLLKALQHSEQQRRLATDLNQIGCWSFDVATGIADWTSEHFQLMGLDPDTAVSNYVSWRDRVHPDDLAWVEAAFENAIANRTLLDLEYRIIHPDGSVYWVLTKGKGVYDSSGKAIKMVGVMMNINDRKQTEIKLQKELVRNKAFLSNSFDGIVILNTQGQILEVNQSYATMLGYTIEELTQFQIHEIDTKWTKTEITKSLADLQNIRNAHFETRHRRKNGSILDVEISANNMEIDGEMLQFCICRDVTQRKLYEQTLSRQEQELRTLLENIPDIIAKFDRQLRRTYINPAITFFTDKPTDYYINKSHAELPLPPELARAIESAFTTKEPCLVEFETIIKGTSKYFQSILVPEIGTDGDVVSVTEISRNFTTQKLTEKALEHKVQQEKMLNHFVQTIRNSLDVKVVFQMAINAIANLLNLEQASIVQYLPEQQIWKHIAVFQDGDSVFESVGVEITDLDNPFAEMLKNKQFVQVDNTHNINDPVNRELSEKKDSDGAWLLMPIIVNDQTWGSLSLRRAYRAEHWQDNEIEITQTIANQLAIAIQQSSLYQQLQTKLEEQKQTEIALAKSKALADSANKAKSDFLANMSHELRTPMNGVLGMAQLLANTPLNHAQKNFVQIILDSGDALLMLINDILDFSKIESGKLRLDNKEFKFEDTLNFVCSLLSKQAFDQNINLQCHINNNSATNVIGDSSRLRQILINLIGNAIKFTEQGSVSISYSRKLIKSNVYEFKFAIADTGIGIDSKSINKLFRPFTQADASINRQYGGTGLGLAICKRLVEMMNGRIWVESGGKVGGHPPADWVMDDTRQNQQGSTFHFTVRFPLANPSDANQPQENPLDPIPNNLAMDFQKFPLKILVVEDNLLNQKIAALMLQRLGYDADVVNNGSECLAALEQSNTATNYDVIFMDVQMPILNGLDTTRAIRTNLNLVQPWIIALTADALPEDYQICIDAGMNDYISKPINLKEISRSLSEFIHQRV</sequence>
<dbReference type="Gene3D" id="2.10.70.100">
    <property type="match status" value="1"/>
</dbReference>
<gene>
    <name evidence="15" type="ORF">H6F41_01495</name>
</gene>
<dbReference type="InterPro" id="IPR000014">
    <property type="entry name" value="PAS"/>
</dbReference>
<comment type="catalytic activity">
    <reaction evidence="1">
        <text>ATP + protein L-histidine = ADP + protein N-phospho-L-histidine.</text>
        <dbReference type="EC" id="2.7.13.3"/>
    </reaction>
</comment>
<evidence type="ECO:0000259" key="12">
    <source>
        <dbReference type="PROSITE" id="PS50110"/>
    </source>
</evidence>
<accession>A0ABR7ZTN0</accession>
<dbReference type="PROSITE" id="PS50046">
    <property type="entry name" value="PHYTOCHROME_2"/>
    <property type="match status" value="2"/>
</dbReference>
<dbReference type="InterPro" id="IPR000700">
    <property type="entry name" value="PAS-assoc_C"/>
</dbReference>
<keyword evidence="7" id="KW-0902">Two-component regulatory system</keyword>
<evidence type="ECO:0000256" key="1">
    <source>
        <dbReference type="ARBA" id="ARBA00000085"/>
    </source>
</evidence>
<dbReference type="CDD" id="cd00082">
    <property type="entry name" value="HisKA"/>
    <property type="match status" value="1"/>
</dbReference>
<dbReference type="SMART" id="SM00086">
    <property type="entry name" value="PAC"/>
    <property type="match status" value="2"/>
</dbReference>
<evidence type="ECO:0000256" key="7">
    <source>
        <dbReference type="ARBA" id="ARBA00023012"/>
    </source>
</evidence>
<dbReference type="CDD" id="cd16922">
    <property type="entry name" value="HATPase_EvgS-ArcB-TorS-like"/>
    <property type="match status" value="1"/>
</dbReference>
<protein>
    <recommendedName>
        <fullName evidence="3">histidine kinase</fullName>
        <ecNumber evidence="3">2.7.13.3</ecNumber>
    </recommendedName>
</protein>
<dbReference type="PANTHER" id="PTHR45339:SF1">
    <property type="entry name" value="HYBRID SIGNAL TRANSDUCTION HISTIDINE KINASE J"/>
    <property type="match status" value="1"/>
</dbReference>
<evidence type="ECO:0000259" key="10">
    <source>
        <dbReference type="PROSITE" id="PS50046"/>
    </source>
</evidence>
<dbReference type="PROSITE" id="PS50109">
    <property type="entry name" value="HIS_KIN"/>
    <property type="match status" value="1"/>
</dbReference>
<dbReference type="PROSITE" id="PS50112">
    <property type="entry name" value="PAS"/>
    <property type="match status" value="2"/>
</dbReference>
<dbReference type="InterPro" id="IPR011006">
    <property type="entry name" value="CheY-like_superfamily"/>
</dbReference>
<dbReference type="SMART" id="SM00065">
    <property type="entry name" value="GAF"/>
    <property type="match status" value="3"/>
</dbReference>
<keyword evidence="16" id="KW-1185">Reference proteome</keyword>
<feature type="modified residue" description="4-aspartylphosphate" evidence="8">
    <location>
        <position position="57"/>
    </location>
</feature>
<evidence type="ECO:0000259" key="11">
    <source>
        <dbReference type="PROSITE" id="PS50109"/>
    </source>
</evidence>
<evidence type="ECO:0000256" key="5">
    <source>
        <dbReference type="ARBA" id="ARBA00022679"/>
    </source>
</evidence>
<dbReference type="InterPro" id="IPR005467">
    <property type="entry name" value="His_kinase_dom"/>
</dbReference>
<keyword evidence="4 8" id="KW-0597">Phosphoprotein</keyword>
<dbReference type="SUPFAM" id="SSF47384">
    <property type="entry name" value="Homodimeric domain of signal transducing histidine kinase"/>
    <property type="match status" value="1"/>
</dbReference>
<feature type="modified residue" description="4-aspartylphosphate" evidence="8">
    <location>
        <position position="1533"/>
    </location>
</feature>
<evidence type="ECO:0000256" key="6">
    <source>
        <dbReference type="ARBA" id="ARBA00022777"/>
    </source>
</evidence>
<feature type="coiled-coil region" evidence="9">
    <location>
        <begin position="318"/>
        <end position="345"/>
    </location>
</feature>
<dbReference type="InterPro" id="IPR013656">
    <property type="entry name" value="PAS_4"/>
</dbReference>
<dbReference type="PRINTS" id="PR00344">
    <property type="entry name" value="BCTRLSENSOR"/>
</dbReference>
<dbReference type="SMART" id="SM00448">
    <property type="entry name" value="REC"/>
    <property type="match status" value="2"/>
</dbReference>
<dbReference type="InterPro" id="IPR035965">
    <property type="entry name" value="PAS-like_dom_sf"/>
</dbReference>
<dbReference type="Pfam" id="PF08447">
    <property type="entry name" value="PAS_3"/>
    <property type="match status" value="1"/>
</dbReference>
<dbReference type="SUPFAM" id="SSF52172">
    <property type="entry name" value="CheY-like"/>
    <property type="match status" value="2"/>
</dbReference>
<keyword evidence="9" id="KW-0175">Coiled coil</keyword>
<dbReference type="Gene3D" id="3.30.450.40">
    <property type="match status" value="3"/>
</dbReference>
<dbReference type="PROSITE" id="PS50113">
    <property type="entry name" value="PAC"/>
    <property type="match status" value="1"/>
</dbReference>
<dbReference type="EMBL" id="JACJQB010000001">
    <property type="protein sequence ID" value="MBD2186815.1"/>
    <property type="molecule type" value="Genomic_DNA"/>
</dbReference>
<dbReference type="InterPro" id="IPR003594">
    <property type="entry name" value="HATPase_dom"/>
</dbReference>
<comment type="caution">
    <text evidence="15">The sequence shown here is derived from an EMBL/GenBank/DDBJ whole genome shotgun (WGS) entry which is preliminary data.</text>
</comment>
<dbReference type="PROSITE" id="PS50110">
    <property type="entry name" value="RESPONSE_REGULATORY"/>
    <property type="match status" value="2"/>
</dbReference>
<keyword evidence="5" id="KW-0808">Transferase</keyword>
<dbReference type="Gene3D" id="3.40.50.2300">
    <property type="match status" value="2"/>
</dbReference>
<dbReference type="InterPro" id="IPR013655">
    <property type="entry name" value="PAS_fold_3"/>
</dbReference>
<dbReference type="SUPFAM" id="SSF55874">
    <property type="entry name" value="ATPase domain of HSP90 chaperone/DNA topoisomerase II/histidine kinase"/>
    <property type="match status" value="1"/>
</dbReference>
<reference evidence="15 16" key="1">
    <citation type="journal article" date="2020" name="ISME J.">
        <title>Comparative genomics reveals insights into cyanobacterial evolution and habitat adaptation.</title>
        <authorList>
            <person name="Chen M.Y."/>
            <person name="Teng W.K."/>
            <person name="Zhao L."/>
            <person name="Hu C.X."/>
            <person name="Zhou Y.K."/>
            <person name="Han B.P."/>
            <person name="Song L.R."/>
            <person name="Shu W.S."/>
        </authorList>
    </citation>
    <scope>NUCLEOTIDE SEQUENCE [LARGE SCALE GENOMIC DNA]</scope>
    <source>
        <strain evidence="15 16">FACHB-723</strain>
    </source>
</reference>
<organism evidence="15 16">
    <name type="scientific">Pseudanabaena mucicola FACHB-723</name>
    <dbReference type="NCBI Taxonomy" id="2692860"/>
    <lineage>
        <taxon>Bacteria</taxon>
        <taxon>Bacillati</taxon>
        <taxon>Cyanobacteriota</taxon>
        <taxon>Cyanophyceae</taxon>
        <taxon>Pseudanabaenales</taxon>
        <taxon>Pseudanabaenaceae</taxon>
        <taxon>Pseudanabaena</taxon>
    </lineage>
</organism>
<dbReference type="Pfam" id="PF13426">
    <property type="entry name" value="PAS_9"/>
    <property type="match status" value="1"/>
</dbReference>
<dbReference type="InterPro" id="IPR029016">
    <property type="entry name" value="GAF-like_dom_sf"/>
</dbReference>
<dbReference type="InterPro" id="IPR016132">
    <property type="entry name" value="Phyto_chromo_attachment"/>
</dbReference>
<dbReference type="EC" id="2.7.13.3" evidence="3"/>
<dbReference type="SMART" id="SM00388">
    <property type="entry name" value="HisKA"/>
    <property type="match status" value="1"/>
</dbReference>
<feature type="domain" description="PAS" evidence="13">
    <location>
        <begin position="770"/>
        <end position="804"/>
    </location>
</feature>
<evidence type="ECO:0000313" key="15">
    <source>
        <dbReference type="EMBL" id="MBD2186815.1"/>
    </source>
</evidence>
<dbReference type="Proteomes" id="UP000642094">
    <property type="component" value="Unassembled WGS sequence"/>
</dbReference>
<dbReference type="CDD" id="cd17546">
    <property type="entry name" value="REC_hyHK_CKI1_RcsC-like"/>
    <property type="match status" value="1"/>
</dbReference>
<evidence type="ECO:0000313" key="16">
    <source>
        <dbReference type="Proteomes" id="UP000642094"/>
    </source>
</evidence>
<feature type="domain" description="Phytochrome chromophore attachment site" evidence="10">
    <location>
        <begin position="161"/>
        <end position="307"/>
    </location>
</feature>
<dbReference type="InterPro" id="IPR036097">
    <property type="entry name" value="HisK_dim/P_sf"/>
</dbReference>
<dbReference type="InterPro" id="IPR001789">
    <property type="entry name" value="Sig_transdc_resp-reg_receiver"/>
</dbReference>
<dbReference type="Pfam" id="PF08448">
    <property type="entry name" value="PAS_4"/>
    <property type="match status" value="2"/>
</dbReference>
<dbReference type="Pfam" id="PF02518">
    <property type="entry name" value="HATPase_c"/>
    <property type="match status" value="1"/>
</dbReference>
<feature type="domain" description="PAC" evidence="14">
    <location>
        <begin position="709"/>
        <end position="761"/>
    </location>
</feature>
<comment type="similarity">
    <text evidence="2">In the N-terminal section; belongs to the phytochrome family.</text>
</comment>
<dbReference type="Pfam" id="PF00072">
    <property type="entry name" value="Response_reg"/>
    <property type="match status" value="2"/>
</dbReference>
<dbReference type="SMART" id="SM00387">
    <property type="entry name" value="HATPase_c"/>
    <property type="match status" value="1"/>
</dbReference>
<dbReference type="InterPro" id="IPR003661">
    <property type="entry name" value="HisK_dim/P_dom"/>
</dbReference>
<dbReference type="Pfam" id="PF01590">
    <property type="entry name" value="GAF"/>
    <property type="match status" value="3"/>
</dbReference>
<evidence type="ECO:0000256" key="3">
    <source>
        <dbReference type="ARBA" id="ARBA00012438"/>
    </source>
</evidence>
<dbReference type="Gene3D" id="1.10.287.130">
    <property type="match status" value="1"/>
</dbReference>
<feature type="domain" description="Histidine kinase" evidence="11">
    <location>
        <begin position="1210"/>
        <end position="1415"/>
    </location>
</feature>
<dbReference type="InterPro" id="IPR036890">
    <property type="entry name" value="HATPase_C_sf"/>
</dbReference>
<evidence type="ECO:0000256" key="9">
    <source>
        <dbReference type="SAM" id="Coils"/>
    </source>
</evidence>
<dbReference type="NCBIfam" id="TIGR00229">
    <property type="entry name" value="sensory_box"/>
    <property type="match status" value="3"/>
</dbReference>
<dbReference type="Pfam" id="PF00512">
    <property type="entry name" value="HisKA"/>
    <property type="match status" value="1"/>
</dbReference>
<evidence type="ECO:0000259" key="13">
    <source>
        <dbReference type="PROSITE" id="PS50112"/>
    </source>
</evidence>